<reference evidence="3 4" key="1">
    <citation type="submission" date="2020-04" db="EMBL/GenBank/DDBJ databases">
        <authorList>
            <person name="Zheng R.K."/>
            <person name="Sun C.M."/>
        </authorList>
    </citation>
    <scope>NUCLEOTIDE SEQUENCE [LARGE SCALE GENOMIC DNA]</scope>
    <source>
        <strain evidence="4">zrk29</strain>
    </source>
</reference>
<dbReference type="RefSeq" id="WP_312031722.1">
    <property type="nucleotide sequence ID" value="NZ_CP051151.1"/>
</dbReference>
<evidence type="ECO:0000256" key="1">
    <source>
        <dbReference type="SAM" id="Phobius"/>
    </source>
</evidence>
<dbReference type="Pfam" id="PF13240">
    <property type="entry name" value="Zn_Ribbon_1"/>
    <property type="match status" value="1"/>
</dbReference>
<name>A0A7L6N3P5_9MOLU</name>
<feature type="transmembrane region" description="Helical" evidence="1">
    <location>
        <begin position="103"/>
        <end position="123"/>
    </location>
</feature>
<dbReference type="KEGG" id="tbk:HF295_08380"/>
<dbReference type="AlphaFoldDB" id="A0A7L6N3P5"/>
<keyword evidence="1" id="KW-0472">Membrane</keyword>
<keyword evidence="1" id="KW-1133">Transmembrane helix</keyword>
<sequence length="127" mass="14187">MNYCKNCGHEVRHDDKYCSNCGQSLIHNPYKQSDQRYFDKNGPLKSKYEQTSYVLGITALIFSALNWIGFPYVHLIGLVLGFIGLYYVKKDKLTGSYSKVGNIMSIIAIVLAIASMVIGGIIASRLI</sequence>
<keyword evidence="1" id="KW-0812">Transmembrane</keyword>
<organism evidence="3 4">
    <name type="scientific">Hujiaoplasma nucleasis</name>
    <dbReference type="NCBI Taxonomy" id="2725268"/>
    <lineage>
        <taxon>Bacteria</taxon>
        <taxon>Bacillati</taxon>
        <taxon>Mycoplasmatota</taxon>
        <taxon>Mollicutes</taxon>
        <taxon>Candidatus Izemoplasmatales</taxon>
        <taxon>Hujiaoplasmataceae</taxon>
        <taxon>Hujiaoplasma</taxon>
    </lineage>
</organism>
<protein>
    <submittedName>
        <fullName evidence="3">Zinc-ribbon domain-containing protein</fullName>
    </submittedName>
</protein>
<evidence type="ECO:0000313" key="3">
    <source>
        <dbReference type="EMBL" id="QLY40870.1"/>
    </source>
</evidence>
<accession>A0A7L6N3P5</accession>
<evidence type="ECO:0000313" key="4">
    <source>
        <dbReference type="Proteomes" id="UP000512167"/>
    </source>
</evidence>
<keyword evidence="4" id="KW-1185">Reference proteome</keyword>
<proteinExistence type="predicted"/>
<dbReference type="Proteomes" id="UP000512167">
    <property type="component" value="Chromosome"/>
</dbReference>
<feature type="domain" description="Zinc-ribbon" evidence="2">
    <location>
        <begin position="3"/>
        <end position="25"/>
    </location>
</feature>
<dbReference type="InterPro" id="IPR026870">
    <property type="entry name" value="Zinc_ribbon_dom"/>
</dbReference>
<feature type="transmembrane region" description="Helical" evidence="1">
    <location>
        <begin position="53"/>
        <end position="83"/>
    </location>
</feature>
<evidence type="ECO:0000259" key="2">
    <source>
        <dbReference type="Pfam" id="PF13240"/>
    </source>
</evidence>
<dbReference type="EMBL" id="CP051151">
    <property type="protein sequence ID" value="QLY40870.1"/>
    <property type="molecule type" value="Genomic_DNA"/>
</dbReference>
<gene>
    <name evidence="3" type="ORF">HF295_08380</name>
</gene>